<sequence length="55" mass="6664">MLFQMYDMNTVEKTRGHSMKMCHFRFHVSMYPILLDLLPMHYNNSDLKCLKVILK</sequence>
<reference evidence="1" key="1">
    <citation type="submission" date="2014-11" db="EMBL/GenBank/DDBJ databases">
        <authorList>
            <person name="Amaro Gonzalez C."/>
        </authorList>
    </citation>
    <scope>NUCLEOTIDE SEQUENCE</scope>
</reference>
<dbReference type="AlphaFoldDB" id="A0A0E9UQB5"/>
<reference evidence="1" key="2">
    <citation type="journal article" date="2015" name="Fish Shellfish Immunol.">
        <title>Early steps in the European eel (Anguilla anguilla)-Vibrio vulnificus interaction in the gills: Role of the RtxA13 toxin.</title>
        <authorList>
            <person name="Callol A."/>
            <person name="Pajuelo D."/>
            <person name="Ebbesson L."/>
            <person name="Teles M."/>
            <person name="MacKenzie S."/>
            <person name="Amaro C."/>
        </authorList>
    </citation>
    <scope>NUCLEOTIDE SEQUENCE</scope>
</reference>
<proteinExistence type="predicted"/>
<protein>
    <submittedName>
        <fullName evidence="1">Uncharacterized protein</fullName>
    </submittedName>
</protein>
<accession>A0A0E9UQB5</accession>
<name>A0A0E9UQB5_ANGAN</name>
<dbReference type="EMBL" id="GBXM01040565">
    <property type="protein sequence ID" value="JAH68012.1"/>
    <property type="molecule type" value="Transcribed_RNA"/>
</dbReference>
<evidence type="ECO:0000313" key="1">
    <source>
        <dbReference type="EMBL" id="JAH68012.1"/>
    </source>
</evidence>
<organism evidence="1">
    <name type="scientific">Anguilla anguilla</name>
    <name type="common">European freshwater eel</name>
    <name type="synonym">Muraena anguilla</name>
    <dbReference type="NCBI Taxonomy" id="7936"/>
    <lineage>
        <taxon>Eukaryota</taxon>
        <taxon>Metazoa</taxon>
        <taxon>Chordata</taxon>
        <taxon>Craniata</taxon>
        <taxon>Vertebrata</taxon>
        <taxon>Euteleostomi</taxon>
        <taxon>Actinopterygii</taxon>
        <taxon>Neopterygii</taxon>
        <taxon>Teleostei</taxon>
        <taxon>Anguilliformes</taxon>
        <taxon>Anguillidae</taxon>
        <taxon>Anguilla</taxon>
    </lineage>
</organism>